<evidence type="ECO:0000313" key="4">
    <source>
        <dbReference type="Proteomes" id="UP000653578"/>
    </source>
</evidence>
<reference evidence="3 4" key="1">
    <citation type="submission" date="2019-10" db="EMBL/GenBank/DDBJ databases">
        <title>Description of Paenibacillus humi sp. nov.</title>
        <authorList>
            <person name="Carlier A."/>
            <person name="Qi S."/>
        </authorList>
    </citation>
    <scope>NUCLEOTIDE SEQUENCE [LARGE SCALE GENOMIC DNA]</scope>
    <source>
        <strain evidence="3 4">LMG 31461</strain>
    </source>
</reference>
<protein>
    <recommendedName>
        <fullName evidence="2">Mannosyl-glycoprotein endo-beta-N-acetylglucosamidase-like domain-containing protein</fullName>
    </recommendedName>
</protein>
<dbReference type="RefSeq" id="WP_171631149.1">
    <property type="nucleotide sequence ID" value="NZ_WHNY01000041.1"/>
</dbReference>
<dbReference type="Proteomes" id="UP000653578">
    <property type="component" value="Unassembled WGS sequence"/>
</dbReference>
<organism evidence="3 4">
    <name type="scientific">Paenibacillus plantarum</name>
    <dbReference type="NCBI Taxonomy" id="2654975"/>
    <lineage>
        <taxon>Bacteria</taxon>
        <taxon>Bacillati</taxon>
        <taxon>Bacillota</taxon>
        <taxon>Bacilli</taxon>
        <taxon>Bacillales</taxon>
        <taxon>Paenibacillaceae</taxon>
        <taxon>Paenibacillus</taxon>
    </lineage>
</organism>
<sequence length="193" mass="21814">MSNETFIKQIAPAAQANMLAFGILASVTIAQAILESGWGRYAPGNNLFGIKGSGQQQTTQEFINGKWLQIVDGFRVYDSWSESIRDHSILLASNSRYAMVRNEQDYRRASRGLQLAGYATDPLYADKLIRIIEGSDLTRFDQVEEEREYMMSSDDANKIINFLSAAWTCTDNVEAREEFHRLANELRKVSGQM</sequence>
<dbReference type="InterPro" id="IPR002901">
    <property type="entry name" value="MGlyc_endo_b_GlcNAc-like_dom"/>
</dbReference>
<gene>
    <name evidence="3" type="ORF">GC096_14475</name>
</gene>
<dbReference type="InterPro" id="IPR051056">
    <property type="entry name" value="Glycosyl_Hydrolase_73"/>
</dbReference>
<evidence type="ECO:0000259" key="2">
    <source>
        <dbReference type="SMART" id="SM00047"/>
    </source>
</evidence>
<evidence type="ECO:0000256" key="1">
    <source>
        <dbReference type="ARBA" id="ARBA00022801"/>
    </source>
</evidence>
<comment type="caution">
    <text evidence="3">The sequence shown here is derived from an EMBL/GenBank/DDBJ whole genome shotgun (WGS) entry which is preliminary data.</text>
</comment>
<dbReference type="Gene3D" id="2.10.70.40">
    <property type="entry name" value="peptidoglycan hydrolase"/>
    <property type="match status" value="1"/>
</dbReference>
<evidence type="ECO:0000313" key="3">
    <source>
        <dbReference type="EMBL" id="NOU65242.1"/>
    </source>
</evidence>
<accession>A0ABX1X9W8</accession>
<feature type="domain" description="Mannosyl-glycoprotein endo-beta-N-acetylglucosamidase-like" evidence="2">
    <location>
        <begin position="2"/>
        <end position="141"/>
    </location>
</feature>
<proteinExistence type="predicted"/>
<dbReference type="PANTHER" id="PTHR33308:SF9">
    <property type="entry name" value="PEPTIDOGLYCAN HYDROLASE FLGJ"/>
    <property type="match status" value="1"/>
</dbReference>
<dbReference type="SMART" id="SM00047">
    <property type="entry name" value="LYZ2"/>
    <property type="match status" value="1"/>
</dbReference>
<dbReference type="Pfam" id="PF01832">
    <property type="entry name" value="Glucosaminidase"/>
    <property type="match status" value="1"/>
</dbReference>
<dbReference type="Gene3D" id="1.10.530.10">
    <property type="match status" value="1"/>
</dbReference>
<name>A0ABX1X9W8_9BACL</name>
<keyword evidence="1" id="KW-0378">Hydrolase</keyword>
<keyword evidence="4" id="KW-1185">Reference proteome</keyword>
<dbReference type="EMBL" id="WHNY01000041">
    <property type="protein sequence ID" value="NOU65242.1"/>
    <property type="molecule type" value="Genomic_DNA"/>
</dbReference>
<dbReference type="PANTHER" id="PTHR33308">
    <property type="entry name" value="PEPTIDOGLYCAN HYDROLASE FLGJ"/>
    <property type="match status" value="1"/>
</dbReference>